<reference evidence="2 3" key="1">
    <citation type="journal article" date="2016" name="Nat. Commun.">
        <title>Thousands of microbial genomes shed light on interconnected biogeochemical processes in an aquifer system.</title>
        <authorList>
            <person name="Anantharaman K."/>
            <person name="Brown C.T."/>
            <person name="Hug L.A."/>
            <person name="Sharon I."/>
            <person name="Castelle C.J."/>
            <person name="Probst A.J."/>
            <person name="Thomas B.C."/>
            <person name="Singh A."/>
            <person name="Wilkins M.J."/>
            <person name="Karaoz U."/>
            <person name="Brodie E.L."/>
            <person name="Williams K.H."/>
            <person name="Hubbard S.S."/>
            <person name="Banfield J.F."/>
        </authorList>
    </citation>
    <scope>NUCLEOTIDE SEQUENCE [LARGE SCALE GENOMIC DNA]</scope>
</reference>
<dbReference type="Proteomes" id="UP000178348">
    <property type="component" value="Unassembled WGS sequence"/>
</dbReference>
<dbReference type="SUPFAM" id="SSF51735">
    <property type="entry name" value="NAD(P)-binding Rossmann-fold domains"/>
    <property type="match status" value="1"/>
</dbReference>
<proteinExistence type="predicted"/>
<comment type="caution">
    <text evidence="2">The sequence shown here is derived from an EMBL/GenBank/DDBJ whole genome shotgun (WGS) entry which is preliminary data.</text>
</comment>
<organism evidence="2 3">
    <name type="scientific">Candidatus Liptonbacteria bacterium RIFCSPLOWO2_01_FULL_53_13</name>
    <dbReference type="NCBI Taxonomy" id="1798651"/>
    <lineage>
        <taxon>Bacteria</taxon>
        <taxon>Candidatus Liptoniibacteriota</taxon>
    </lineage>
</organism>
<dbReference type="InterPro" id="IPR036291">
    <property type="entry name" value="NAD(P)-bd_dom_sf"/>
</dbReference>
<evidence type="ECO:0000259" key="1">
    <source>
        <dbReference type="Pfam" id="PF01370"/>
    </source>
</evidence>
<dbReference type="EMBL" id="MHLB01000034">
    <property type="protein sequence ID" value="OGZ01633.1"/>
    <property type="molecule type" value="Genomic_DNA"/>
</dbReference>
<dbReference type="InterPro" id="IPR001509">
    <property type="entry name" value="Epimerase_deHydtase"/>
</dbReference>
<accession>A0A1G2CJQ0</accession>
<evidence type="ECO:0000313" key="3">
    <source>
        <dbReference type="Proteomes" id="UP000178348"/>
    </source>
</evidence>
<protein>
    <recommendedName>
        <fullName evidence="1">NAD-dependent epimerase/dehydratase domain-containing protein</fullName>
    </recommendedName>
</protein>
<feature type="domain" description="NAD-dependent epimerase/dehydratase" evidence="1">
    <location>
        <begin position="31"/>
        <end position="187"/>
    </location>
</feature>
<evidence type="ECO:0000313" key="2">
    <source>
        <dbReference type="EMBL" id="OGZ01633.1"/>
    </source>
</evidence>
<sequence>MLGSDLMRFLGERYETHAIDKDNYEGYRGRQFNVLINANGNSRRFWANEHPAEDFELSTLSVARSLFDFRYEKYIYISSPDAYEDPTNPTTTIESSPGDLRALSPYGFHKRLSEELVRRYTDDFLILRPAALLGTRLAKGIVYDILQGNELYVTLGSRVQFITTNAVADIVMILLERGAEREIVNAGGIGAVTPSDIGAWAGKQARVRHDAKPQQYEMNTEKCRSIYHALKTSEEYVRIFIQAKRQAERDEIT</sequence>
<dbReference type="AlphaFoldDB" id="A0A1G2CJQ0"/>
<dbReference type="Pfam" id="PF01370">
    <property type="entry name" value="Epimerase"/>
    <property type="match status" value="1"/>
</dbReference>
<dbReference type="Gene3D" id="3.40.50.720">
    <property type="entry name" value="NAD(P)-binding Rossmann-like Domain"/>
    <property type="match status" value="1"/>
</dbReference>
<gene>
    <name evidence="2" type="ORF">A2946_02050</name>
</gene>
<name>A0A1G2CJQ0_9BACT</name>